<protein>
    <submittedName>
        <fullName evidence="2">Uncharacterized protein</fullName>
    </submittedName>
</protein>
<dbReference type="EMBL" id="CP032349">
    <property type="protein sequence ID" value="QCO19449.1"/>
    <property type="molecule type" value="Genomic_DNA"/>
</dbReference>
<geneLocation type="plasmid" evidence="2">
    <name>p3</name>
</geneLocation>
<evidence type="ECO:0000313" key="3">
    <source>
        <dbReference type="Proteomes" id="UP000298693"/>
    </source>
</evidence>
<accession>A0A4D8RJ72</accession>
<name>A0A4D8RJ72_AZOBR</name>
<keyword evidence="2" id="KW-0614">Plasmid</keyword>
<gene>
    <name evidence="2" type="ORF">D3869_29830</name>
</gene>
<evidence type="ECO:0000313" key="2">
    <source>
        <dbReference type="EMBL" id="QCO19449.1"/>
    </source>
</evidence>
<reference evidence="2 3" key="1">
    <citation type="submission" date="2018-09" db="EMBL/GenBank/DDBJ databases">
        <title>Whole genome based analysis of evolution and adaptive divergence in Indian and Brazilian strains of Azospirillum brasilense.</title>
        <authorList>
            <person name="Singh C."/>
            <person name="Tripathi A.K."/>
        </authorList>
    </citation>
    <scope>NUCLEOTIDE SEQUENCE [LARGE SCALE GENOMIC DNA]</scope>
    <source>
        <strain evidence="2 3">MTCC4039</strain>
        <plasmid evidence="2 3">p3</plasmid>
    </source>
</reference>
<dbReference type="RefSeq" id="WP_137143289.1">
    <property type="nucleotide sequence ID" value="NZ_CP032349.1"/>
</dbReference>
<evidence type="ECO:0000256" key="1">
    <source>
        <dbReference type="SAM" id="MobiDB-lite"/>
    </source>
</evidence>
<proteinExistence type="predicted"/>
<feature type="region of interest" description="Disordered" evidence="1">
    <location>
        <begin position="1"/>
        <end position="24"/>
    </location>
</feature>
<dbReference type="AlphaFoldDB" id="A0A4D8RJ72"/>
<organism evidence="2 3">
    <name type="scientific">Azospirillum brasilense</name>
    <dbReference type="NCBI Taxonomy" id="192"/>
    <lineage>
        <taxon>Bacteria</taxon>
        <taxon>Pseudomonadati</taxon>
        <taxon>Pseudomonadota</taxon>
        <taxon>Alphaproteobacteria</taxon>
        <taxon>Rhodospirillales</taxon>
        <taxon>Azospirillaceae</taxon>
        <taxon>Azospirillum</taxon>
    </lineage>
</organism>
<sequence>MAGQVDNTLAGFTGSSGRPGGEQGLVFPLRSGGQLVVASGAGASGATAYRVAVADPAAVAERLRHRNLPFRTAGDGVTVGAAEAFGVAIQFDTAGTR</sequence>
<dbReference type="Proteomes" id="UP000298693">
    <property type="component" value="Plasmid p3"/>
</dbReference>